<proteinExistence type="predicted"/>
<reference evidence="3 4" key="1">
    <citation type="submission" date="2015-07" db="EMBL/GenBank/DDBJ databases">
        <title>The genome of the fungus Escovopsis weberi, a specialized disease agent of ant agriculture.</title>
        <authorList>
            <person name="de Man T.J."/>
            <person name="Stajich J.E."/>
            <person name="Kubicek C.P."/>
            <person name="Chenthamara K."/>
            <person name="Atanasova L."/>
            <person name="Druzhinina I.S."/>
            <person name="Birnbaum S."/>
            <person name="Barribeau S.M."/>
            <person name="Teiling C."/>
            <person name="Suen G."/>
            <person name="Currie C."/>
            <person name="Gerardo N.M."/>
        </authorList>
    </citation>
    <scope>NUCLEOTIDE SEQUENCE [LARGE SCALE GENOMIC DNA]</scope>
</reference>
<organism evidence="3 4">
    <name type="scientific">Escovopsis weberi</name>
    <dbReference type="NCBI Taxonomy" id="150374"/>
    <lineage>
        <taxon>Eukaryota</taxon>
        <taxon>Fungi</taxon>
        <taxon>Dikarya</taxon>
        <taxon>Ascomycota</taxon>
        <taxon>Pezizomycotina</taxon>
        <taxon>Sordariomycetes</taxon>
        <taxon>Hypocreomycetidae</taxon>
        <taxon>Hypocreales</taxon>
        <taxon>Hypocreaceae</taxon>
        <taxon>Escovopsis</taxon>
    </lineage>
</organism>
<feature type="transmembrane region" description="Helical" evidence="2">
    <location>
        <begin position="57"/>
        <end position="78"/>
    </location>
</feature>
<dbReference type="EMBL" id="LGSR01000028">
    <property type="protein sequence ID" value="KOS17216.1"/>
    <property type="molecule type" value="Genomic_DNA"/>
</dbReference>
<name>A0A0M8MQG9_ESCWE</name>
<keyword evidence="2" id="KW-0812">Transmembrane</keyword>
<feature type="transmembrane region" description="Helical" evidence="2">
    <location>
        <begin position="273"/>
        <end position="297"/>
    </location>
</feature>
<evidence type="ECO:0000256" key="1">
    <source>
        <dbReference type="SAM" id="MobiDB-lite"/>
    </source>
</evidence>
<dbReference type="OrthoDB" id="2281895at2759"/>
<dbReference type="Proteomes" id="UP000053831">
    <property type="component" value="Unassembled WGS sequence"/>
</dbReference>
<evidence type="ECO:0000313" key="4">
    <source>
        <dbReference type="Proteomes" id="UP000053831"/>
    </source>
</evidence>
<feature type="transmembrane region" description="Helical" evidence="2">
    <location>
        <begin position="84"/>
        <end position="104"/>
    </location>
</feature>
<accession>A0A0M8MQG9</accession>
<keyword evidence="2" id="KW-1133">Transmembrane helix</keyword>
<feature type="region of interest" description="Disordered" evidence="1">
    <location>
        <begin position="164"/>
        <end position="195"/>
    </location>
</feature>
<dbReference type="AlphaFoldDB" id="A0A0M8MQG9"/>
<sequence>MDLPHLLTPPVRLLPLRWLLAPLAVLVVINCATLFAHSDVDIPLLWSQCHSRERLPALSYVPALGTPACFLLSFYEAALDSSRSRAGICVLLAFLGALATVCWLESTRAWNARSPVIRAPTLPWLAFSLLGPAGAVVWHIAIVPAFVHRARTLFLASVGAGVESAGAGRGQASDGGEHRPEASERESERDAQDAALAGEAGRAVPDADVVAITVAVALGFFAPSALMLLARTPLAVALWLPFPAYITLVQRGARLAVQRFQRAGPTSVLLERHWQAVALVYLLPAVLSVAGSVLFWWHLLARPDDRRKMTLLTASFLEINATAVAVAVLYWLFVEAGWRLPVFVVAASCVLGPGGGLCLGWLYRERLLRHGFGPRRGGDGADDDERGAAYEDTPLLR</sequence>
<feature type="compositionally biased region" description="Basic and acidic residues" evidence="1">
    <location>
        <begin position="175"/>
        <end position="192"/>
    </location>
</feature>
<protein>
    <submittedName>
        <fullName evidence="3">Uncharacterized protein</fullName>
    </submittedName>
</protein>
<evidence type="ECO:0000313" key="3">
    <source>
        <dbReference type="EMBL" id="KOS17216.1"/>
    </source>
</evidence>
<feature type="transmembrane region" description="Helical" evidence="2">
    <location>
        <begin position="16"/>
        <end position="36"/>
    </location>
</feature>
<feature type="transmembrane region" description="Helical" evidence="2">
    <location>
        <begin position="209"/>
        <end position="229"/>
    </location>
</feature>
<evidence type="ECO:0000256" key="2">
    <source>
        <dbReference type="SAM" id="Phobius"/>
    </source>
</evidence>
<feature type="transmembrane region" description="Helical" evidence="2">
    <location>
        <begin position="309"/>
        <end position="334"/>
    </location>
</feature>
<gene>
    <name evidence="3" type="ORF">ESCO_005936</name>
</gene>
<feature type="transmembrane region" description="Helical" evidence="2">
    <location>
        <begin position="124"/>
        <end position="147"/>
    </location>
</feature>
<feature type="region of interest" description="Disordered" evidence="1">
    <location>
        <begin position="376"/>
        <end position="397"/>
    </location>
</feature>
<feature type="transmembrane region" description="Helical" evidence="2">
    <location>
        <begin position="340"/>
        <end position="363"/>
    </location>
</feature>
<keyword evidence="4" id="KW-1185">Reference proteome</keyword>
<keyword evidence="2" id="KW-0472">Membrane</keyword>
<comment type="caution">
    <text evidence="3">The sequence shown here is derived from an EMBL/GenBank/DDBJ whole genome shotgun (WGS) entry which is preliminary data.</text>
</comment>